<dbReference type="AlphaFoldDB" id="A0ABD0ZWQ0"/>
<name>A0ABD0ZWQ0_CARAN</name>
<keyword evidence="2" id="KW-1185">Reference proteome</keyword>
<dbReference type="InterPro" id="IPR011990">
    <property type="entry name" value="TPR-like_helical_dom_sf"/>
</dbReference>
<organism evidence="1 2">
    <name type="scientific">Cardamine amara subsp. amara</name>
    <dbReference type="NCBI Taxonomy" id="228776"/>
    <lineage>
        <taxon>Eukaryota</taxon>
        <taxon>Viridiplantae</taxon>
        <taxon>Streptophyta</taxon>
        <taxon>Embryophyta</taxon>
        <taxon>Tracheophyta</taxon>
        <taxon>Spermatophyta</taxon>
        <taxon>Magnoliopsida</taxon>
        <taxon>eudicotyledons</taxon>
        <taxon>Gunneridae</taxon>
        <taxon>Pentapetalae</taxon>
        <taxon>rosids</taxon>
        <taxon>malvids</taxon>
        <taxon>Brassicales</taxon>
        <taxon>Brassicaceae</taxon>
        <taxon>Cardamineae</taxon>
        <taxon>Cardamine</taxon>
    </lineage>
</organism>
<reference evidence="1 2" key="1">
    <citation type="submission" date="2024-04" db="EMBL/GenBank/DDBJ databases">
        <title>Genome assembly C_amara_ONT_v2.</title>
        <authorList>
            <person name="Yant L."/>
            <person name="Moore C."/>
            <person name="Slenker M."/>
        </authorList>
    </citation>
    <scope>NUCLEOTIDE SEQUENCE [LARGE SCALE GENOMIC DNA]</scope>
    <source>
        <tissue evidence="1">Leaf</tissue>
    </source>
</reference>
<accession>A0ABD0ZWQ0</accession>
<dbReference type="Proteomes" id="UP001558713">
    <property type="component" value="Unassembled WGS sequence"/>
</dbReference>
<comment type="caution">
    <text evidence="1">The sequence shown here is derived from an EMBL/GenBank/DDBJ whole genome shotgun (WGS) entry which is preliminary data.</text>
</comment>
<evidence type="ECO:0000313" key="1">
    <source>
        <dbReference type="EMBL" id="KAL1199025.1"/>
    </source>
</evidence>
<protein>
    <submittedName>
        <fullName evidence="1">Pentatricopeptide repeat-containing protein</fullName>
    </submittedName>
</protein>
<gene>
    <name evidence="1" type="ORF">V5N11_028364</name>
</gene>
<dbReference type="Gene3D" id="1.25.40.10">
    <property type="entry name" value="Tetratricopeptide repeat domain"/>
    <property type="match status" value="1"/>
</dbReference>
<evidence type="ECO:0000313" key="2">
    <source>
        <dbReference type="Proteomes" id="UP001558713"/>
    </source>
</evidence>
<proteinExistence type="predicted"/>
<sequence length="173" mass="19582">MKWSIVKRIPIYGGPFTSMKHMVLLAPADLSWSYSFSAMHSNTGEEDKEELLKKMVNHSEIGSKIISKIDYTNLVDKYTRDGNVSAAYDLLQSLQDKNICLPISVFKNLLAAVCEQNDVKLSCRIFRELLITAGKEPLSSDCYLNFARAFINTDDCTHFVESSQRNIRVFSSV</sequence>
<dbReference type="EMBL" id="JBANAX010000655">
    <property type="protein sequence ID" value="KAL1199025.1"/>
    <property type="molecule type" value="Genomic_DNA"/>
</dbReference>